<dbReference type="GeneID" id="25796456"/>
<reference evidence="1 2" key="1">
    <citation type="journal article" date="2011" name="Genome Biol.">
        <title>Comparative genome sequence analysis underscores mycoparasitism as the ancestral life style of Trichoderma.</title>
        <authorList>
            <person name="Kubicek C.P."/>
            <person name="Herrera-Estrella A."/>
            <person name="Seidl-Seiboth V."/>
            <person name="Martinez D.A."/>
            <person name="Druzhinina I.S."/>
            <person name="Thon M."/>
            <person name="Zeilinger S."/>
            <person name="Casas-Flores S."/>
            <person name="Horwitz B.A."/>
            <person name="Mukherjee P.K."/>
            <person name="Mukherjee M."/>
            <person name="Kredics L."/>
            <person name="Alcaraz L.D."/>
            <person name="Aerts A."/>
            <person name="Antal Z."/>
            <person name="Atanasova L."/>
            <person name="Cervantes-Badillo M.G."/>
            <person name="Challacombe J."/>
            <person name="Chertkov O."/>
            <person name="McCluskey K."/>
            <person name="Coulpier F."/>
            <person name="Deshpande N."/>
            <person name="von Doehren H."/>
            <person name="Ebbole D.J."/>
            <person name="Esquivel-Naranjo E.U."/>
            <person name="Fekete E."/>
            <person name="Flipphi M."/>
            <person name="Glaser F."/>
            <person name="Gomez-Rodriguez E.Y."/>
            <person name="Gruber S."/>
            <person name="Han C."/>
            <person name="Henrissat B."/>
            <person name="Hermosa R."/>
            <person name="Hernandez-Onate M."/>
            <person name="Karaffa L."/>
            <person name="Kosti I."/>
            <person name="Le Crom S."/>
            <person name="Lindquist E."/>
            <person name="Lucas S."/>
            <person name="Luebeck M."/>
            <person name="Luebeck P.S."/>
            <person name="Margeot A."/>
            <person name="Metz B."/>
            <person name="Misra M."/>
            <person name="Nevalainen H."/>
            <person name="Omann M."/>
            <person name="Packer N."/>
            <person name="Perrone G."/>
            <person name="Uresti-Rivera E.E."/>
            <person name="Salamov A."/>
            <person name="Schmoll M."/>
            <person name="Seiboth B."/>
            <person name="Shapiro H."/>
            <person name="Sukno S."/>
            <person name="Tamayo-Ramos J.A."/>
            <person name="Tisch D."/>
            <person name="Wiest A."/>
            <person name="Wilkinson H.H."/>
            <person name="Zhang M."/>
            <person name="Coutinho P.M."/>
            <person name="Kenerley C.M."/>
            <person name="Monte E."/>
            <person name="Baker S.E."/>
            <person name="Grigoriev I.V."/>
        </authorList>
    </citation>
    <scope>NUCLEOTIDE SEQUENCE [LARGE SCALE GENOMIC DNA]</scope>
    <source>
        <strain evidence="2">Gv29-8 / FGSC 10586</strain>
    </source>
</reference>
<dbReference type="EMBL" id="ABDF02000001">
    <property type="protein sequence ID" value="EHK27386.1"/>
    <property type="molecule type" value="Genomic_DNA"/>
</dbReference>
<dbReference type="HOGENOM" id="CLU_1686849_0_0_1"/>
<dbReference type="InParanoid" id="G9ME93"/>
<dbReference type="VEuPathDB" id="FungiDB:TRIVIDRAFT_63143"/>
<evidence type="ECO:0000313" key="1">
    <source>
        <dbReference type="EMBL" id="EHK27386.1"/>
    </source>
</evidence>
<dbReference type="AlphaFoldDB" id="G9ME93"/>
<dbReference type="RefSeq" id="XP_013961588.1">
    <property type="nucleotide sequence ID" value="XM_014106113.1"/>
</dbReference>
<gene>
    <name evidence="1" type="ORF">TRIVIDRAFT_63143</name>
</gene>
<protein>
    <submittedName>
        <fullName evidence="1">Uncharacterized protein</fullName>
    </submittedName>
</protein>
<dbReference type="Proteomes" id="UP000007115">
    <property type="component" value="Unassembled WGS sequence"/>
</dbReference>
<name>G9ME93_HYPVG</name>
<keyword evidence="2" id="KW-1185">Reference proteome</keyword>
<evidence type="ECO:0000313" key="2">
    <source>
        <dbReference type="Proteomes" id="UP000007115"/>
    </source>
</evidence>
<sequence length="156" mass="17526">MNMPQARETVRGRGTRRALAFSLDARLRHVLKQCGRRFDLVFATPRAVSSAVKVPSGQAAPLFIVANPMRAICAWKSRISKPGAMDCDKRRRQRWPFDAAIALERPWNRWNSASRRCLNAFDPPHPASLSKVTLADPTLRRNPASATISQFRIPGH</sequence>
<organism evidence="1 2">
    <name type="scientific">Hypocrea virens (strain Gv29-8 / FGSC 10586)</name>
    <name type="common">Gliocladium virens</name>
    <name type="synonym">Trichoderma virens</name>
    <dbReference type="NCBI Taxonomy" id="413071"/>
    <lineage>
        <taxon>Eukaryota</taxon>
        <taxon>Fungi</taxon>
        <taxon>Dikarya</taxon>
        <taxon>Ascomycota</taxon>
        <taxon>Pezizomycotina</taxon>
        <taxon>Sordariomycetes</taxon>
        <taxon>Hypocreomycetidae</taxon>
        <taxon>Hypocreales</taxon>
        <taxon>Hypocreaceae</taxon>
        <taxon>Trichoderma</taxon>
    </lineage>
</organism>
<accession>G9ME93</accession>
<proteinExistence type="predicted"/>
<comment type="caution">
    <text evidence="1">The sequence shown here is derived from an EMBL/GenBank/DDBJ whole genome shotgun (WGS) entry which is preliminary data.</text>
</comment>